<organism evidence="1 2">
    <name type="scientific">Geodia barretti</name>
    <name type="common">Barrett's horny sponge</name>
    <dbReference type="NCBI Taxonomy" id="519541"/>
    <lineage>
        <taxon>Eukaryota</taxon>
        <taxon>Metazoa</taxon>
        <taxon>Porifera</taxon>
        <taxon>Demospongiae</taxon>
        <taxon>Heteroscleromorpha</taxon>
        <taxon>Tetractinellida</taxon>
        <taxon>Astrophorina</taxon>
        <taxon>Geodiidae</taxon>
        <taxon>Geodia</taxon>
    </lineage>
</organism>
<comment type="caution">
    <text evidence="1">The sequence shown here is derived from an EMBL/GenBank/DDBJ whole genome shotgun (WGS) entry which is preliminary data.</text>
</comment>
<proteinExistence type="predicted"/>
<evidence type="ECO:0000313" key="1">
    <source>
        <dbReference type="EMBL" id="CAI8048209.1"/>
    </source>
</evidence>
<sequence length="78" mass="8347">MMTVVAENLVITVESSVSISLSLSSGLTLSDDDLNECLRVRVIPGSTRLCPDPPNLSLVSGERCSLHVSHARCPQLLL</sequence>
<gene>
    <name evidence="1" type="ORF">GBAR_LOCUS26618</name>
</gene>
<name>A0AA35THQ3_GEOBA</name>
<protein>
    <submittedName>
        <fullName evidence="1">Uncharacterized protein</fullName>
    </submittedName>
</protein>
<reference evidence="1" key="1">
    <citation type="submission" date="2023-03" db="EMBL/GenBank/DDBJ databases">
        <authorList>
            <person name="Steffen K."/>
            <person name="Cardenas P."/>
        </authorList>
    </citation>
    <scope>NUCLEOTIDE SEQUENCE</scope>
</reference>
<dbReference type="Proteomes" id="UP001174909">
    <property type="component" value="Unassembled WGS sequence"/>
</dbReference>
<dbReference type="AlphaFoldDB" id="A0AA35THQ3"/>
<accession>A0AA35THQ3</accession>
<evidence type="ECO:0000313" key="2">
    <source>
        <dbReference type="Proteomes" id="UP001174909"/>
    </source>
</evidence>
<dbReference type="EMBL" id="CASHTH010003713">
    <property type="protein sequence ID" value="CAI8048209.1"/>
    <property type="molecule type" value="Genomic_DNA"/>
</dbReference>
<keyword evidence="2" id="KW-1185">Reference proteome</keyword>